<dbReference type="Pfam" id="PF20147">
    <property type="entry name" value="Crinkler"/>
    <property type="match status" value="1"/>
</dbReference>
<sequence length="587" mass="69918">MADIKLTCLIREKLPEDAFEIEIGKIDTVYYLKEIIIKKIPKKFIDDIDLDIEEFITDPRFLKLWKVNISINEKKKFEQLKNHTLSIKEILGGEEITSKYIDYYFSDDMLYCKDFIHIIVDLPIGIDKNLGKSWDFLRNGKVINIKMPKDHSYYQFISLSKDVSYLLGNDNEEQFLLIRDCYHHLADSILNHETRNYWHIVGNPGVGLTYFSYYLLYRLAQQNKIVIYDSKDNECIVLFSKNYTLYYNYNILERYFLEYFNTPDTYYVVDNKIPSFRLCTLKTILITSPYRPYYKQYEKDYTSHKQYMSVWSWEEINICRHANFHHLSQEEVWELYMKWGGIPLFTLNYALNKSKQKLLQRAIDIVDHNLLGYYGEIYVEKDIRYMLAHIFTNERNDLILQFASAYVSEKFVNKLEIYEKDKLIVGNYFGLHRAVFEYIAHRTLSNGGSFEIHPLFESIDNSKLTMSKREKLIISDIDDIEPDKYCIPSKKNFICDINAIVSPNMFFIFSAYKKYNDDMKDLELEDLELEKLIDKFIDKSDKSIIELYFVVPKQEKAIIKNSKNLPSLNDRLRQYVLELDLTKILSL</sequence>
<keyword evidence="3" id="KW-0964">Secreted</keyword>
<dbReference type="OrthoDB" id="2447216at2759"/>
<dbReference type="PANTHER" id="PTHR33129:SF1">
    <property type="entry name" value="ATP-BINDING PROTEIN"/>
    <property type="match status" value="1"/>
</dbReference>
<proteinExistence type="predicted"/>
<dbReference type="HOGENOM" id="CLU_020819_2_0_1"/>
<dbReference type="PANTHER" id="PTHR33129">
    <property type="entry name" value="PROTEIN KINASE DOMAIN-CONTAINING PROTEIN-RELATED"/>
    <property type="match status" value="1"/>
</dbReference>
<dbReference type="AlphaFoldDB" id="A0A015J6F1"/>
<comment type="caution">
    <text evidence="5">The sequence shown here is derived from an EMBL/GenBank/DDBJ whole genome shotgun (WGS) entry which is preliminary data.</text>
</comment>
<organism evidence="5 6">
    <name type="scientific">Rhizophagus irregularis (strain DAOM 197198w)</name>
    <name type="common">Glomus intraradices</name>
    <dbReference type="NCBI Taxonomy" id="1432141"/>
    <lineage>
        <taxon>Eukaryota</taxon>
        <taxon>Fungi</taxon>
        <taxon>Fungi incertae sedis</taxon>
        <taxon>Mucoromycota</taxon>
        <taxon>Glomeromycotina</taxon>
        <taxon>Glomeromycetes</taxon>
        <taxon>Glomerales</taxon>
        <taxon>Glomeraceae</taxon>
        <taxon>Rhizophagus</taxon>
    </lineage>
</organism>
<dbReference type="Proteomes" id="UP000022910">
    <property type="component" value="Unassembled WGS sequence"/>
</dbReference>
<keyword evidence="6" id="KW-1185">Reference proteome</keyword>
<dbReference type="InterPro" id="IPR045379">
    <property type="entry name" value="Crinkler_N"/>
</dbReference>
<evidence type="ECO:0000256" key="2">
    <source>
        <dbReference type="ARBA" id="ARBA00004613"/>
    </source>
</evidence>
<name>A0A015J6F1_RHIIW</name>
<evidence type="ECO:0000313" key="5">
    <source>
        <dbReference type="EMBL" id="EXX62350.1"/>
    </source>
</evidence>
<dbReference type="STRING" id="1432141.A0A015J6F1"/>
<gene>
    <name evidence="5" type="ORF">RirG_162610</name>
</gene>
<evidence type="ECO:0000259" key="4">
    <source>
        <dbReference type="Pfam" id="PF20147"/>
    </source>
</evidence>
<evidence type="ECO:0000256" key="1">
    <source>
        <dbReference type="ARBA" id="ARBA00004340"/>
    </source>
</evidence>
<dbReference type="GO" id="GO:0005576">
    <property type="term" value="C:extracellular region"/>
    <property type="evidence" value="ECO:0007669"/>
    <property type="project" value="UniProtKB-SubCell"/>
</dbReference>
<reference evidence="5 6" key="1">
    <citation type="submission" date="2014-02" db="EMBL/GenBank/DDBJ databases">
        <title>Single nucleus genome sequencing reveals high similarity among nuclei of an endomycorrhizal fungus.</title>
        <authorList>
            <person name="Lin K."/>
            <person name="Geurts R."/>
            <person name="Zhang Z."/>
            <person name="Limpens E."/>
            <person name="Saunders D.G."/>
            <person name="Mu D."/>
            <person name="Pang E."/>
            <person name="Cao H."/>
            <person name="Cha H."/>
            <person name="Lin T."/>
            <person name="Zhou Q."/>
            <person name="Shang Y."/>
            <person name="Li Y."/>
            <person name="Ivanov S."/>
            <person name="Sharma T."/>
            <person name="Velzen R.V."/>
            <person name="Ruijter N.D."/>
            <person name="Aanen D.K."/>
            <person name="Win J."/>
            <person name="Kamoun S."/>
            <person name="Bisseling T."/>
            <person name="Huang S."/>
        </authorList>
    </citation>
    <scope>NUCLEOTIDE SEQUENCE [LARGE SCALE GENOMIC DNA]</scope>
    <source>
        <strain evidence="6">DAOM197198w</strain>
    </source>
</reference>
<dbReference type="GO" id="GO:0043657">
    <property type="term" value="C:host cell"/>
    <property type="evidence" value="ECO:0007669"/>
    <property type="project" value="UniProtKB-SubCell"/>
</dbReference>
<feature type="domain" description="Crinkler effector protein N-terminal" evidence="4">
    <location>
        <begin position="4"/>
        <end position="120"/>
    </location>
</feature>
<accession>A0A015J6F1</accession>
<evidence type="ECO:0000313" key="6">
    <source>
        <dbReference type="Proteomes" id="UP000022910"/>
    </source>
</evidence>
<protein>
    <recommendedName>
        <fullName evidence="4">Crinkler effector protein N-terminal domain-containing protein</fullName>
    </recommendedName>
</protein>
<evidence type="ECO:0000256" key="3">
    <source>
        <dbReference type="ARBA" id="ARBA00022525"/>
    </source>
</evidence>
<comment type="subcellular location">
    <subcellularLocation>
        <location evidence="1">Host cell</location>
    </subcellularLocation>
    <subcellularLocation>
        <location evidence="2">Secreted</location>
    </subcellularLocation>
</comment>
<dbReference type="EMBL" id="JEMT01024762">
    <property type="protein sequence ID" value="EXX62350.1"/>
    <property type="molecule type" value="Genomic_DNA"/>
</dbReference>
<dbReference type="InterPro" id="IPR052980">
    <property type="entry name" value="Crinkler_effector"/>
</dbReference>